<protein>
    <submittedName>
        <fullName evidence="1">Uncharacterized protein</fullName>
    </submittedName>
</protein>
<accession>A0ABR4NNF2</accession>
<sequence>MRRPPRSLEEWLYYKLLDSASFNRFVRRVYNRINGISESPALHHHTNPSEYLFKPTRMHKFKAYRLLFWDEIRGSFGLPKKSTKYFK</sequence>
<keyword evidence="2" id="KW-1185">Reference proteome</keyword>
<proteinExistence type="predicted"/>
<comment type="caution">
    <text evidence="1">The sequence shown here is derived from an EMBL/GenBank/DDBJ whole genome shotgun (WGS) entry which is preliminary data.</text>
</comment>
<dbReference type="EMBL" id="JBEVYD010000011">
    <property type="protein sequence ID" value="KAL3229522.1"/>
    <property type="molecule type" value="Genomic_DNA"/>
</dbReference>
<reference evidence="1 2" key="1">
    <citation type="submission" date="2024-05" db="EMBL/GenBank/DDBJ databases">
        <title>Long read based assembly of the Candida bracarensis genome reveals expanded adhesin content.</title>
        <authorList>
            <person name="Marcet-Houben M."/>
            <person name="Ksiezopolska E."/>
            <person name="Gabaldon T."/>
        </authorList>
    </citation>
    <scope>NUCLEOTIDE SEQUENCE [LARGE SCALE GENOMIC DNA]</scope>
    <source>
        <strain evidence="1 2">CBM6</strain>
    </source>
</reference>
<evidence type="ECO:0000313" key="2">
    <source>
        <dbReference type="Proteomes" id="UP001623330"/>
    </source>
</evidence>
<dbReference type="Proteomes" id="UP001623330">
    <property type="component" value="Unassembled WGS sequence"/>
</dbReference>
<gene>
    <name evidence="1" type="ORF">RNJ44_01658</name>
</gene>
<organism evidence="1 2">
    <name type="scientific">Nakaseomyces bracarensis</name>
    <dbReference type="NCBI Taxonomy" id="273131"/>
    <lineage>
        <taxon>Eukaryota</taxon>
        <taxon>Fungi</taxon>
        <taxon>Dikarya</taxon>
        <taxon>Ascomycota</taxon>
        <taxon>Saccharomycotina</taxon>
        <taxon>Saccharomycetes</taxon>
        <taxon>Saccharomycetales</taxon>
        <taxon>Saccharomycetaceae</taxon>
        <taxon>Nakaseomyces</taxon>
    </lineage>
</organism>
<name>A0ABR4NNF2_9SACH</name>
<dbReference type="InterPro" id="IPR020301">
    <property type="entry name" value="Mrx7"/>
</dbReference>
<dbReference type="Pfam" id="PF10906">
    <property type="entry name" value="Mrx7"/>
    <property type="match status" value="1"/>
</dbReference>
<evidence type="ECO:0000313" key="1">
    <source>
        <dbReference type="EMBL" id="KAL3229522.1"/>
    </source>
</evidence>